<dbReference type="EMBL" id="JBHRSD010000021">
    <property type="protein sequence ID" value="MFC3033324.1"/>
    <property type="molecule type" value="Genomic_DNA"/>
</dbReference>
<keyword evidence="2" id="KW-1185">Reference proteome</keyword>
<proteinExistence type="predicted"/>
<accession>A0ABV7CKZ9</accession>
<dbReference type="RefSeq" id="WP_377124697.1">
    <property type="nucleotide sequence ID" value="NZ_JBHRSD010000021.1"/>
</dbReference>
<name>A0ABV7CKZ9_9GAMM</name>
<evidence type="ECO:0000313" key="1">
    <source>
        <dbReference type="EMBL" id="MFC3033324.1"/>
    </source>
</evidence>
<sequence length="347" mass="39066">MGRARKVALKDLLLLPEINSRDFTASRSIAERRALINFREERIASLVTSANNNIKDTSQGIALSSTIPPLVVASLPKDLPKGYATKIKDKQYVLVDGYIRYDALGSAFGLDLRVPIEIVNASSMAELMTLNLDLNDNHPIPLTLTQKRAQIFRMMLHGHLFDLSLSQLETKYAGTLSKSAFGNYRSLATWVRETLNLEGEPYESYMPKLVKFTHEILQGLLVARFDDKGYPTKPTLSACRDACENGLDKLIEQKEAALEKRLTEASLVANEIRKDLSSMDNTIKAQMFSQLAAEARQHAQHQQTNTETLETTVEQATIFELDPLEMTDEFITELRGLDFDDMEDMEF</sequence>
<reference evidence="2" key="1">
    <citation type="journal article" date="2019" name="Int. J. Syst. Evol. Microbiol.">
        <title>The Global Catalogue of Microorganisms (GCM) 10K type strain sequencing project: providing services to taxonomists for standard genome sequencing and annotation.</title>
        <authorList>
            <consortium name="The Broad Institute Genomics Platform"/>
            <consortium name="The Broad Institute Genome Sequencing Center for Infectious Disease"/>
            <person name="Wu L."/>
            <person name="Ma J."/>
        </authorList>
    </citation>
    <scope>NUCLEOTIDE SEQUENCE [LARGE SCALE GENOMIC DNA]</scope>
    <source>
        <strain evidence="2">KCTC 42730</strain>
    </source>
</reference>
<protein>
    <recommendedName>
        <fullName evidence="3">ParB/Sulfiredoxin domain-containing protein</fullName>
    </recommendedName>
</protein>
<evidence type="ECO:0000313" key="2">
    <source>
        <dbReference type="Proteomes" id="UP001595453"/>
    </source>
</evidence>
<evidence type="ECO:0008006" key="3">
    <source>
        <dbReference type="Google" id="ProtNLM"/>
    </source>
</evidence>
<gene>
    <name evidence="1" type="ORF">ACFOEE_12410</name>
</gene>
<comment type="caution">
    <text evidence="1">The sequence shown here is derived from an EMBL/GenBank/DDBJ whole genome shotgun (WGS) entry which is preliminary data.</text>
</comment>
<dbReference type="Proteomes" id="UP001595453">
    <property type="component" value="Unassembled WGS sequence"/>
</dbReference>
<organism evidence="1 2">
    <name type="scientific">Pseudoalteromonas fenneropenaei</name>
    <dbReference type="NCBI Taxonomy" id="1737459"/>
    <lineage>
        <taxon>Bacteria</taxon>
        <taxon>Pseudomonadati</taxon>
        <taxon>Pseudomonadota</taxon>
        <taxon>Gammaproteobacteria</taxon>
        <taxon>Alteromonadales</taxon>
        <taxon>Pseudoalteromonadaceae</taxon>
        <taxon>Pseudoalteromonas</taxon>
    </lineage>
</organism>